<keyword evidence="1" id="KW-0732">Signal</keyword>
<dbReference type="PROSITE" id="PS51257">
    <property type="entry name" value="PROKAR_LIPOPROTEIN"/>
    <property type="match status" value="1"/>
</dbReference>
<dbReference type="EMBL" id="RSAS01000271">
    <property type="protein sequence ID" value="RRR74465.1"/>
    <property type="molecule type" value="Genomic_DNA"/>
</dbReference>
<protein>
    <recommendedName>
        <fullName evidence="4">Lipoprotein LpqB beta-propeller domain-containing protein</fullName>
    </recommendedName>
</protein>
<dbReference type="Proteomes" id="UP000280307">
    <property type="component" value="Unassembled WGS sequence"/>
</dbReference>
<accession>A0A426U3S2</accession>
<name>A0A426U3S2_9CHLR</name>
<dbReference type="SUPFAM" id="SSF82171">
    <property type="entry name" value="DPP6 N-terminal domain-like"/>
    <property type="match status" value="1"/>
</dbReference>
<gene>
    <name evidence="2" type="ORF">EI684_06995</name>
</gene>
<dbReference type="InterPro" id="IPR011042">
    <property type="entry name" value="6-blade_b-propeller_TolB-like"/>
</dbReference>
<evidence type="ECO:0000256" key="1">
    <source>
        <dbReference type="SAM" id="SignalP"/>
    </source>
</evidence>
<dbReference type="Gene3D" id="2.120.10.30">
    <property type="entry name" value="TolB, C-terminal domain"/>
    <property type="match status" value="1"/>
</dbReference>
<evidence type="ECO:0000313" key="2">
    <source>
        <dbReference type="EMBL" id="RRR74465.1"/>
    </source>
</evidence>
<proteinExistence type="predicted"/>
<sequence>MKIYAPRLALALMLVLVLAACGQPSNSAPSALPVATDASSTAAAVSDPTSAPTEPSAVPAVAGLLPTALLFISDENDIARLEADGTTVVMVADDQDLIIDFAVAPAGDVLAYLTIADGTRTTLVRTRTDRSEQTELARGVIRGVSVASDGSVQAGVLFNATDAAGSALTPGVWSFPADGSAPLLLVAATDPASDGENITPGVHYQPVAWSPDEGQLLLRSTMNMGPDGPSGDIGSTGLDLLDAGSGQMRILLSLGVEPLCVVPVWGRDGTSILCANGAAIGPPTPPLWRLDLSSGEQQPLIPDGASLDQVLSPHELADGIYVFVAESATNLGQQFMPQRIASDGTVSALLPRPLAAGYDGGLWAPDGSGVIVGQPAAGANRTIVWQPLDIRQAGTAGVPIDLLSGSIGKLAWANR</sequence>
<evidence type="ECO:0000313" key="3">
    <source>
        <dbReference type="Proteomes" id="UP000280307"/>
    </source>
</evidence>
<reference evidence="2 3" key="1">
    <citation type="submission" date="2018-12" db="EMBL/GenBank/DDBJ databases">
        <title>Genome Sequence of Candidatus Viridilinea halotolerans isolated from saline sulfide-rich spring.</title>
        <authorList>
            <person name="Grouzdev D.S."/>
            <person name="Burganskaya E.I."/>
            <person name="Krutkina M.S."/>
            <person name="Sukhacheva M.V."/>
            <person name="Gorlenko V.M."/>
        </authorList>
    </citation>
    <scope>NUCLEOTIDE SEQUENCE [LARGE SCALE GENOMIC DNA]</scope>
    <source>
        <strain evidence="2">Chok-6</strain>
    </source>
</reference>
<feature type="chain" id="PRO_5019537244" description="Lipoprotein LpqB beta-propeller domain-containing protein" evidence="1">
    <location>
        <begin position="20"/>
        <end position="415"/>
    </location>
</feature>
<feature type="signal peptide" evidence="1">
    <location>
        <begin position="1"/>
        <end position="19"/>
    </location>
</feature>
<evidence type="ECO:0008006" key="4">
    <source>
        <dbReference type="Google" id="ProtNLM"/>
    </source>
</evidence>
<comment type="caution">
    <text evidence="2">The sequence shown here is derived from an EMBL/GenBank/DDBJ whole genome shotgun (WGS) entry which is preliminary data.</text>
</comment>
<dbReference type="AlphaFoldDB" id="A0A426U3S2"/>
<organism evidence="2 3">
    <name type="scientific">Candidatus Viridilinea halotolerans</name>
    <dbReference type="NCBI Taxonomy" id="2491704"/>
    <lineage>
        <taxon>Bacteria</taxon>
        <taxon>Bacillati</taxon>
        <taxon>Chloroflexota</taxon>
        <taxon>Chloroflexia</taxon>
        <taxon>Chloroflexales</taxon>
        <taxon>Chloroflexineae</taxon>
        <taxon>Oscillochloridaceae</taxon>
        <taxon>Candidatus Viridilinea</taxon>
    </lineage>
</organism>